<dbReference type="PANTHER" id="PTHR26312">
    <property type="entry name" value="TETRATRICOPEPTIDE REPEAT PROTEIN 5"/>
    <property type="match status" value="1"/>
</dbReference>
<proteinExistence type="predicted"/>
<evidence type="ECO:0000313" key="2">
    <source>
        <dbReference type="Proteomes" id="UP001150924"/>
    </source>
</evidence>
<dbReference type="EMBL" id="JAPNKE010000002">
    <property type="protein sequence ID" value="MCY1006977.1"/>
    <property type="molecule type" value="Genomic_DNA"/>
</dbReference>
<dbReference type="SUPFAM" id="SSF48452">
    <property type="entry name" value="TPR-like"/>
    <property type="match status" value="1"/>
</dbReference>
<accession>A0A9X3EMY7</accession>
<comment type="caution">
    <text evidence="1">The sequence shown here is derived from an EMBL/GenBank/DDBJ whole genome shotgun (WGS) entry which is preliminary data.</text>
</comment>
<dbReference type="AlphaFoldDB" id="A0A9X3EMY7"/>
<dbReference type="PANTHER" id="PTHR26312:SF132">
    <property type="entry name" value="OS01G0855200 PROTEIN"/>
    <property type="match status" value="1"/>
</dbReference>
<evidence type="ECO:0000313" key="1">
    <source>
        <dbReference type="EMBL" id="MCY1006977.1"/>
    </source>
</evidence>
<dbReference type="Proteomes" id="UP001150924">
    <property type="component" value="Unassembled WGS sequence"/>
</dbReference>
<gene>
    <name evidence="1" type="ORF">OV079_15710</name>
</gene>
<reference evidence="1" key="1">
    <citation type="submission" date="2022-11" db="EMBL/GenBank/DDBJ databases">
        <title>Minimal conservation of predation-associated metabolite biosynthetic gene clusters underscores biosynthetic potential of Myxococcota including descriptions for ten novel species: Archangium lansinium sp. nov., Myxococcus landrumus sp. nov., Nannocystis bai.</title>
        <authorList>
            <person name="Ahearne A."/>
            <person name="Stevens C."/>
            <person name="Phillips K."/>
        </authorList>
    </citation>
    <scope>NUCLEOTIDE SEQUENCE</scope>
    <source>
        <strain evidence="1">Na p29</strain>
    </source>
</reference>
<dbReference type="InterPro" id="IPR011990">
    <property type="entry name" value="TPR-like_helical_dom_sf"/>
</dbReference>
<dbReference type="Pfam" id="PF14559">
    <property type="entry name" value="TPR_19"/>
    <property type="match status" value="1"/>
</dbReference>
<sequence>MGGEHDLAEAYYERALAADGEDADHRGNFANFLALIRGDRERADACYRETIALAPEDAHHLGNYANFRVSAFVDAAGAEALYRRALAIEPDDGSLLGNFARLLLAEGRAAEGRELLARALEASEPESALRCELCFYALAHAPELCPDALPQLLAALRAGVRSPGWDLTANVARARGEGHPQIELVAALARVIADEAPLAELDAFTRERA</sequence>
<dbReference type="Gene3D" id="1.25.40.10">
    <property type="entry name" value="Tetratricopeptide repeat domain"/>
    <property type="match status" value="2"/>
</dbReference>
<protein>
    <submittedName>
        <fullName evidence="1">Tetratricopeptide repeat protein</fullName>
    </submittedName>
</protein>
<dbReference type="RefSeq" id="WP_267778550.1">
    <property type="nucleotide sequence ID" value="NZ_JAPNKE010000002.1"/>
</dbReference>
<organism evidence="1 2">
    <name type="scientific">Nannocystis pusilla</name>
    <dbReference type="NCBI Taxonomy" id="889268"/>
    <lineage>
        <taxon>Bacteria</taxon>
        <taxon>Pseudomonadati</taxon>
        <taxon>Myxococcota</taxon>
        <taxon>Polyangia</taxon>
        <taxon>Nannocystales</taxon>
        <taxon>Nannocystaceae</taxon>
        <taxon>Nannocystis</taxon>
    </lineage>
</organism>
<name>A0A9X3EMY7_9BACT</name>
<keyword evidence="2" id="KW-1185">Reference proteome</keyword>